<keyword evidence="1" id="KW-0175">Coiled coil</keyword>
<gene>
    <name evidence="3" type="ORF">LCGC14_1775750</name>
</gene>
<reference evidence="3" key="1">
    <citation type="journal article" date="2015" name="Nature">
        <title>Complex archaea that bridge the gap between prokaryotes and eukaryotes.</title>
        <authorList>
            <person name="Spang A."/>
            <person name="Saw J.H."/>
            <person name="Jorgensen S.L."/>
            <person name="Zaremba-Niedzwiedzka K."/>
            <person name="Martijn J."/>
            <person name="Lind A.E."/>
            <person name="van Eijk R."/>
            <person name="Schleper C."/>
            <person name="Guy L."/>
            <person name="Ettema T.J."/>
        </authorList>
    </citation>
    <scope>NUCLEOTIDE SEQUENCE</scope>
</reference>
<name>A0A0F9JBV3_9ZZZZ</name>
<keyword evidence="2" id="KW-0472">Membrane</keyword>
<keyword evidence="2" id="KW-0812">Transmembrane</keyword>
<proteinExistence type="predicted"/>
<feature type="transmembrane region" description="Helical" evidence="2">
    <location>
        <begin position="75"/>
        <end position="99"/>
    </location>
</feature>
<feature type="transmembrane region" description="Helical" evidence="2">
    <location>
        <begin position="105"/>
        <end position="128"/>
    </location>
</feature>
<sequence length="156" mass="16804">MSERIEITINAEEILRTLAEVNAKVEETEEKAEQVVESVEEQTKKSFNEIMGYMRATYMLISGVSRILGGGMSQIFSAIYMTAMSAIGAYKAIAAAMAVSPVPGARLQATLMMISLITATSSLVSIMAGQRELSTKIRGVNMSLHAISSLISSFSL</sequence>
<dbReference type="AlphaFoldDB" id="A0A0F9JBV3"/>
<evidence type="ECO:0000256" key="2">
    <source>
        <dbReference type="SAM" id="Phobius"/>
    </source>
</evidence>
<evidence type="ECO:0000256" key="1">
    <source>
        <dbReference type="SAM" id="Coils"/>
    </source>
</evidence>
<evidence type="ECO:0000313" key="3">
    <source>
        <dbReference type="EMBL" id="KKM03306.1"/>
    </source>
</evidence>
<organism evidence="3">
    <name type="scientific">marine sediment metagenome</name>
    <dbReference type="NCBI Taxonomy" id="412755"/>
    <lineage>
        <taxon>unclassified sequences</taxon>
        <taxon>metagenomes</taxon>
        <taxon>ecological metagenomes</taxon>
    </lineage>
</organism>
<dbReference type="EMBL" id="LAZR01016715">
    <property type="protein sequence ID" value="KKM03306.1"/>
    <property type="molecule type" value="Genomic_DNA"/>
</dbReference>
<keyword evidence="2" id="KW-1133">Transmembrane helix</keyword>
<protein>
    <submittedName>
        <fullName evidence="3">Uncharacterized protein</fullName>
    </submittedName>
</protein>
<feature type="coiled-coil region" evidence="1">
    <location>
        <begin position="11"/>
        <end position="45"/>
    </location>
</feature>
<accession>A0A0F9JBV3</accession>
<comment type="caution">
    <text evidence="3">The sequence shown here is derived from an EMBL/GenBank/DDBJ whole genome shotgun (WGS) entry which is preliminary data.</text>
</comment>